<evidence type="ECO:0000313" key="1">
    <source>
        <dbReference type="EMBL" id="RRT71582.1"/>
    </source>
</evidence>
<dbReference type="AlphaFoldDB" id="A0A427A5R1"/>
<name>A0A427A5R1_ENSVE</name>
<dbReference type="EMBL" id="AMZH03003668">
    <property type="protein sequence ID" value="RRT71582.1"/>
    <property type="molecule type" value="Genomic_DNA"/>
</dbReference>
<organism evidence="1 2">
    <name type="scientific">Ensete ventricosum</name>
    <name type="common">Abyssinian banana</name>
    <name type="synonym">Musa ensete</name>
    <dbReference type="NCBI Taxonomy" id="4639"/>
    <lineage>
        <taxon>Eukaryota</taxon>
        <taxon>Viridiplantae</taxon>
        <taxon>Streptophyta</taxon>
        <taxon>Embryophyta</taxon>
        <taxon>Tracheophyta</taxon>
        <taxon>Spermatophyta</taxon>
        <taxon>Magnoliopsida</taxon>
        <taxon>Liliopsida</taxon>
        <taxon>Zingiberales</taxon>
        <taxon>Musaceae</taxon>
        <taxon>Ensete</taxon>
    </lineage>
</organism>
<proteinExistence type="predicted"/>
<reference evidence="1 2" key="1">
    <citation type="journal article" date="2014" name="Agronomy (Basel)">
        <title>A Draft Genome Sequence for Ensete ventricosum, the Drought-Tolerant Tree Against Hunger.</title>
        <authorList>
            <person name="Harrison J."/>
            <person name="Moore K.A."/>
            <person name="Paszkiewicz K."/>
            <person name="Jones T."/>
            <person name="Grant M."/>
            <person name="Ambacheew D."/>
            <person name="Muzemil S."/>
            <person name="Studholme D.J."/>
        </authorList>
    </citation>
    <scope>NUCLEOTIDE SEQUENCE [LARGE SCALE GENOMIC DNA]</scope>
</reference>
<comment type="caution">
    <text evidence="1">The sequence shown here is derived from an EMBL/GenBank/DDBJ whole genome shotgun (WGS) entry which is preliminary data.</text>
</comment>
<accession>A0A427A5R1</accession>
<gene>
    <name evidence="1" type="ORF">B296_00027438</name>
</gene>
<evidence type="ECO:0000313" key="2">
    <source>
        <dbReference type="Proteomes" id="UP000287651"/>
    </source>
</evidence>
<sequence length="78" mass="8646">MNRVGKSAVWVGTSARPPFSSPLTFFKPRARVASYKASRGFESGLENMGRVNYEFGYQVALATSREAPGYYDRVGPLH</sequence>
<protein>
    <submittedName>
        <fullName evidence="1">Uncharacterized protein</fullName>
    </submittedName>
</protein>
<dbReference type="Proteomes" id="UP000287651">
    <property type="component" value="Unassembled WGS sequence"/>
</dbReference>